<reference evidence="7 8" key="1">
    <citation type="journal article" date="2019" name="Microorganisms">
        <title>Paenibacillus lutrae sp. nov., A Chitinolytic Species Isolated from A River Otter in Castril Natural Park, Granada, Spain.</title>
        <authorList>
            <person name="Rodriguez M."/>
            <person name="Reina J.C."/>
            <person name="Bejar V."/>
            <person name="Llamas I."/>
        </authorList>
    </citation>
    <scope>NUCLEOTIDE SEQUENCE [LARGE SCALE GENOMIC DNA]</scope>
    <source>
        <strain evidence="7 8">N10</strain>
    </source>
</reference>
<feature type="transmembrane region" description="Helical" evidence="6">
    <location>
        <begin position="358"/>
        <end position="378"/>
    </location>
</feature>
<dbReference type="GO" id="GO:0005886">
    <property type="term" value="C:plasma membrane"/>
    <property type="evidence" value="ECO:0007669"/>
    <property type="project" value="UniProtKB-SubCell"/>
</dbReference>
<evidence type="ECO:0000313" key="8">
    <source>
        <dbReference type="Proteomes" id="UP000490800"/>
    </source>
</evidence>
<dbReference type="InterPro" id="IPR002797">
    <property type="entry name" value="Polysacc_synth"/>
</dbReference>
<comment type="subcellular location">
    <subcellularLocation>
        <location evidence="1">Cell membrane</location>
        <topology evidence="1">Multi-pass membrane protein</topology>
    </subcellularLocation>
</comment>
<feature type="transmembrane region" description="Helical" evidence="6">
    <location>
        <begin position="195"/>
        <end position="216"/>
    </location>
</feature>
<evidence type="ECO:0000256" key="2">
    <source>
        <dbReference type="ARBA" id="ARBA00022475"/>
    </source>
</evidence>
<keyword evidence="3 6" id="KW-0812">Transmembrane</keyword>
<evidence type="ECO:0000256" key="5">
    <source>
        <dbReference type="ARBA" id="ARBA00023136"/>
    </source>
</evidence>
<evidence type="ECO:0000256" key="4">
    <source>
        <dbReference type="ARBA" id="ARBA00022989"/>
    </source>
</evidence>
<keyword evidence="5 6" id="KW-0472">Membrane</keyword>
<accession>A0A7X3FM59</accession>
<evidence type="ECO:0000256" key="1">
    <source>
        <dbReference type="ARBA" id="ARBA00004651"/>
    </source>
</evidence>
<evidence type="ECO:0000313" key="7">
    <source>
        <dbReference type="EMBL" id="MVP02187.1"/>
    </source>
</evidence>
<feature type="transmembrane region" description="Helical" evidence="6">
    <location>
        <begin position="95"/>
        <end position="117"/>
    </location>
</feature>
<dbReference type="PANTHER" id="PTHR30250">
    <property type="entry name" value="PST FAMILY PREDICTED COLANIC ACID TRANSPORTER"/>
    <property type="match status" value="1"/>
</dbReference>
<feature type="transmembrane region" description="Helical" evidence="6">
    <location>
        <begin position="306"/>
        <end position="326"/>
    </location>
</feature>
<feature type="transmembrane region" description="Helical" evidence="6">
    <location>
        <begin position="171"/>
        <end position="189"/>
    </location>
</feature>
<feature type="transmembrane region" description="Helical" evidence="6">
    <location>
        <begin position="129"/>
        <end position="150"/>
    </location>
</feature>
<dbReference type="PANTHER" id="PTHR30250:SF29">
    <property type="entry name" value="POLYSACCHARIDE BIOSYNTHESIS PROTEIN C-TERMINAL DOMAIN-CONTAINING PROTEIN"/>
    <property type="match status" value="1"/>
</dbReference>
<proteinExistence type="predicted"/>
<dbReference type="InterPro" id="IPR024923">
    <property type="entry name" value="PG_synth_SpoVB"/>
</dbReference>
<dbReference type="InterPro" id="IPR050833">
    <property type="entry name" value="Poly_Biosynth_Transport"/>
</dbReference>
<feature type="transmembrane region" description="Helical" evidence="6">
    <location>
        <begin position="21"/>
        <end position="40"/>
    </location>
</feature>
<sequence>MEERRQTRQASPRGSRLLRGAAILAAAAVFSKLLGTLQKIPLQNIAGDGAFGIYNAVYPLYILILFLATAGFPTTVSKFVLERAGAGDHEGARKVAVASAALLTGTGLICFILLYYGADTLAGWMGTAAAAPAIRSVSYALLLVPALSVLRGYFQGYQDMLPTAVSQVVEQTVRVTTMILLLVVLTSRGADEADIAAGATFGSVTGAAGGLLLLLFHWRRIRSKAQQGGCTAPIAAGDVMNKQTDSRADLGEEKFSRGEAAASVHGAEQTGSRTGVQVADSPIGIRDGYTSRGPARESMLRLMKRIALVALPICLGTIMTPILNLIDAFTVPRLLQSQGMAAAEAMRQFGLYNHGLPLVQAVAMVASSLTAVLVPAIASAKAQRDPGLLLARTELTVRVTAVFGLAAAAGLAVLAVPVNAMLYMSSEASGTMAILAFTALLGTLNIVLAGVLQGLGAVNAPALHLLAAAAVKIGGSLLLVPRIGIAGAGVSAVLAFAAASALGLAEVRRLTGAAFPWRRCALAPLAAAALMSAALAVLQLGGGPLLAAAAPDWSGRTQASLLALSGIALGAAVYALALLRFGALGAAELAQLPGGGKLVPALEKLRLLPPQKR</sequence>
<feature type="transmembrane region" description="Helical" evidence="6">
    <location>
        <begin position="399"/>
        <end position="420"/>
    </location>
</feature>
<feature type="transmembrane region" description="Helical" evidence="6">
    <location>
        <begin position="462"/>
        <end position="479"/>
    </location>
</feature>
<dbReference type="PIRSF" id="PIRSF038958">
    <property type="entry name" value="PG_synth_SpoVB"/>
    <property type="match status" value="1"/>
</dbReference>
<keyword evidence="4 6" id="KW-1133">Transmembrane helix</keyword>
<evidence type="ECO:0000256" key="3">
    <source>
        <dbReference type="ARBA" id="ARBA00022692"/>
    </source>
</evidence>
<dbReference type="RefSeq" id="WP_157338605.1">
    <property type="nucleotide sequence ID" value="NZ_RHLK01000019.1"/>
</dbReference>
<keyword evidence="2" id="KW-1003">Cell membrane</keyword>
<evidence type="ECO:0000256" key="6">
    <source>
        <dbReference type="SAM" id="Phobius"/>
    </source>
</evidence>
<organism evidence="7 8">
    <name type="scientific">Paenibacillus lutrae</name>
    <dbReference type="NCBI Taxonomy" id="2078573"/>
    <lineage>
        <taxon>Bacteria</taxon>
        <taxon>Bacillati</taxon>
        <taxon>Bacillota</taxon>
        <taxon>Bacilli</taxon>
        <taxon>Bacillales</taxon>
        <taxon>Paenibacillaceae</taxon>
        <taxon>Paenibacillus</taxon>
    </lineage>
</organism>
<gene>
    <name evidence="7" type="ORF">EDM21_22150</name>
</gene>
<feature type="transmembrane region" description="Helical" evidence="6">
    <location>
        <begin position="432"/>
        <end position="455"/>
    </location>
</feature>
<dbReference type="CDD" id="cd13124">
    <property type="entry name" value="MATE_SpoVB_like"/>
    <property type="match status" value="1"/>
</dbReference>
<comment type="caution">
    <text evidence="7">The sequence shown here is derived from an EMBL/GenBank/DDBJ whole genome shotgun (WGS) entry which is preliminary data.</text>
</comment>
<name>A0A7X3FM59_9BACL</name>
<dbReference type="Pfam" id="PF01943">
    <property type="entry name" value="Polysacc_synt"/>
    <property type="match status" value="1"/>
</dbReference>
<protein>
    <submittedName>
        <fullName evidence="7">Oligosaccharide flippase family protein</fullName>
    </submittedName>
</protein>
<feature type="transmembrane region" description="Helical" evidence="6">
    <location>
        <begin position="485"/>
        <end position="505"/>
    </location>
</feature>
<feature type="transmembrane region" description="Helical" evidence="6">
    <location>
        <begin position="52"/>
        <end position="74"/>
    </location>
</feature>
<dbReference type="AlphaFoldDB" id="A0A7X3FM59"/>
<feature type="transmembrane region" description="Helical" evidence="6">
    <location>
        <begin position="559"/>
        <end position="579"/>
    </location>
</feature>
<dbReference type="Proteomes" id="UP000490800">
    <property type="component" value="Unassembled WGS sequence"/>
</dbReference>
<feature type="transmembrane region" description="Helical" evidence="6">
    <location>
        <begin position="525"/>
        <end position="547"/>
    </location>
</feature>
<keyword evidence="8" id="KW-1185">Reference proteome</keyword>
<dbReference type="OrthoDB" id="9775950at2"/>
<dbReference type="EMBL" id="RHLK01000019">
    <property type="protein sequence ID" value="MVP02187.1"/>
    <property type="molecule type" value="Genomic_DNA"/>
</dbReference>